<keyword evidence="8" id="KW-1185">Reference proteome</keyword>
<dbReference type="InterPro" id="IPR021028">
    <property type="entry name" value="Homotrim_ring_OHase_catalytic"/>
</dbReference>
<feature type="domain" description="Rieske" evidence="6">
    <location>
        <begin position="72"/>
        <end position="178"/>
    </location>
</feature>
<dbReference type="PROSITE" id="PS51296">
    <property type="entry name" value="RIESKE"/>
    <property type="match status" value="1"/>
</dbReference>
<evidence type="ECO:0000256" key="3">
    <source>
        <dbReference type="ARBA" id="ARBA00023002"/>
    </source>
</evidence>
<organism evidence="7 8">
    <name type="scientific">Rhizorhabdus histidinilytica</name>
    <dbReference type="NCBI Taxonomy" id="439228"/>
    <lineage>
        <taxon>Bacteria</taxon>
        <taxon>Pseudomonadati</taxon>
        <taxon>Pseudomonadota</taxon>
        <taxon>Alphaproteobacteria</taxon>
        <taxon>Sphingomonadales</taxon>
        <taxon>Sphingomonadaceae</taxon>
        <taxon>Rhizorhabdus</taxon>
    </lineage>
</organism>
<evidence type="ECO:0000256" key="4">
    <source>
        <dbReference type="ARBA" id="ARBA00023004"/>
    </source>
</evidence>
<evidence type="ECO:0000313" key="7">
    <source>
        <dbReference type="EMBL" id="SKB65124.1"/>
    </source>
</evidence>
<dbReference type="STRING" id="439228.SAMN06295920_104469"/>
<keyword evidence="5" id="KW-0411">Iron-sulfur</keyword>
<dbReference type="Gene3D" id="2.20.25.10">
    <property type="match status" value="1"/>
</dbReference>
<accession>A0A1T5D086</accession>
<keyword evidence="4" id="KW-0408">Iron</keyword>
<protein>
    <submittedName>
        <fullName evidence="7">Rieske [2Fe-2S] domain-containing protein</fullName>
    </submittedName>
</protein>
<keyword evidence="2" id="KW-0479">Metal-binding</keyword>
<proteinExistence type="predicted"/>
<dbReference type="Proteomes" id="UP000189818">
    <property type="component" value="Unassembled WGS sequence"/>
</dbReference>
<dbReference type="InterPro" id="IPR036922">
    <property type="entry name" value="Rieske_2Fe-2S_sf"/>
</dbReference>
<gene>
    <name evidence="7" type="ORF">SAMN06295920_104469</name>
</gene>
<dbReference type="InterPro" id="IPR050584">
    <property type="entry name" value="Cholesterol_7-desaturase"/>
</dbReference>
<dbReference type="SUPFAM" id="SSF50022">
    <property type="entry name" value="ISP domain"/>
    <property type="match status" value="1"/>
</dbReference>
<dbReference type="Pfam" id="PF00355">
    <property type="entry name" value="Rieske"/>
    <property type="match status" value="1"/>
</dbReference>
<evidence type="ECO:0000313" key="8">
    <source>
        <dbReference type="Proteomes" id="UP000189818"/>
    </source>
</evidence>
<sequence length="472" mass="53468">MMLILVTAKDRLAVRRERHQSGIWEMSDFDGTVVRRRRSGEAGGTAARVNDTGLQSQYQPYKDAAWGFVNHWYPALFSEELPEDAVEGVQICGVPIVLRRAEGKVFALKDQCVHRGIRLSAKPTCFTKDSITCWYHGFTFDLADGKLSTIVANPSDPLIGTTGLTAYPVEEVAGMIFVFVRDDDFPIEDVPPLAEDLPFRFPESSERFPHPLWPASPSLLDEGAVVKGMHRTGYADWRIACENGFDNAHILVHKDNAIVHALDWTLPLGILPTAEDCIEVVEDEGGPKGLMQWLFTDKWEPVLENERLGLKVEGLKSRTYRTSVVLPGVLMVENWPEEHVVQYEWYVPITSDTHEYWEILVRICPTEEERKAFDYRYRTFYKPLALNGFNDCDVYAREAMHDFYADGTGWDDEQLVSTDVSPITWRKVASRWNRGIAKPGRGVEGAIPTTSIRMRRAAEGVPPGYKVEKIED</sequence>
<dbReference type="GO" id="GO:0016491">
    <property type="term" value="F:oxidoreductase activity"/>
    <property type="evidence" value="ECO:0007669"/>
    <property type="project" value="UniProtKB-KW"/>
</dbReference>
<dbReference type="AlphaFoldDB" id="A0A1T5D086"/>
<evidence type="ECO:0000256" key="1">
    <source>
        <dbReference type="ARBA" id="ARBA00022714"/>
    </source>
</evidence>
<evidence type="ECO:0000259" key="6">
    <source>
        <dbReference type="PROSITE" id="PS51296"/>
    </source>
</evidence>
<name>A0A1T5D086_9SPHN</name>
<reference evidence="8" key="1">
    <citation type="submission" date="2017-02" db="EMBL/GenBank/DDBJ databases">
        <authorList>
            <person name="Varghese N."/>
            <person name="Submissions S."/>
        </authorList>
    </citation>
    <scope>NUCLEOTIDE SEQUENCE [LARGE SCALE GENOMIC DNA]</scope>
    <source>
        <strain evidence="8">UM2</strain>
    </source>
</reference>
<dbReference type="Gene3D" id="3.90.380.10">
    <property type="entry name" value="Naphthalene 1,2-dioxygenase Alpha Subunit, Chain A, domain 1"/>
    <property type="match status" value="1"/>
</dbReference>
<dbReference type="Pfam" id="PF11723">
    <property type="entry name" value="Aromatic_hydrox"/>
    <property type="match status" value="1"/>
</dbReference>
<evidence type="ECO:0000256" key="2">
    <source>
        <dbReference type="ARBA" id="ARBA00022723"/>
    </source>
</evidence>
<keyword evidence="1" id="KW-0001">2Fe-2S</keyword>
<dbReference type="GO" id="GO:0051537">
    <property type="term" value="F:2 iron, 2 sulfur cluster binding"/>
    <property type="evidence" value="ECO:0007669"/>
    <property type="project" value="UniProtKB-KW"/>
</dbReference>
<evidence type="ECO:0000256" key="5">
    <source>
        <dbReference type="ARBA" id="ARBA00023014"/>
    </source>
</evidence>
<dbReference type="Gene3D" id="2.20.25.680">
    <property type="match status" value="1"/>
</dbReference>
<dbReference type="InterPro" id="IPR017941">
    <property type="entry name" value="Rieske_2Fe-2S"/>
</dbReference>
<dbReference type="SUPFAM" id="SSF55961">
    <property type="entry name" value="Bet v1-like"/>
    <property type="match status" value="1"/>
</dbReference>
<dbReference type="PANTHER" id="PTHR21266:SF60">
    <property type="entry name" value="3-KETOSTEROID-9-ALPHA-MONOOXYGENASE, OXYGENASE COMPONENT"/>
    <property type="match status" value="1"/>
</dbReference>
<dbReference type="EMBL" id="FUYM01000004">
    <property type="protein sequence ID" value="SKB65124.1"/>
    <property type="molecule type" value="Genomic_DNA"/>
</dbReference>
<keyword evidence="3" id="KW-0560">Oxidoreductase</keyword>
<dbReference type="CDD" id="cd08878">
    <property type="entry name" value="RHO_alpha_C_DMO-like"/>
    <property type="match status" value="1"/>
</dbReference>
<dbReference type="GO" id="GO:0046872">
    <property type="term" value="F:metal ion binding"/>
    <property type="evidence" value="ECO:0007669"/>
    <property type="project" value="UniProtKB-KW"/>
</dbReference>
<dbReference type="PANTHER" id="PTHR21266">
    <property type="entry name" value="IRON-SULFUR DOMAIN CONTAINING PROTEIN"/>
    <property type="match status" value="1"/>
</dbReference>